<dbReference type="InterPro" id="IPR002123">
    <property type="entry name" value="Plipid/glycerol_acylTrfase"/>
</dbReference>
<evidence type="ECO:0000313" key="4">
    <source>
        <dbReference type="EMBL" id="CAB4648270.1"/>
    </source>
</evidence>
<feature type="domain" description="Phospholipid/glycerol acyltransferase" evidence="3">
    <location>
        <begin position="45"/>
        <end position="164"/>
    </location>
</feature>
<evidence type="ECO:0000313" key="5">
    <source>
        <dbReference type="EMBL" id="CAB4648771.1"/>
    </source>
</evidence>
<evidence type="ECO:0000259" key="3">
    <source>
        <dbReference type="SMART" id="SM00563"/>
    </source>
</evidence>
<reference evidence="5" key="1">
    <citation type="submission" date="2020-05" db="EMBL/GenBank/DDBJ databases">
        <authorList>
            <person name="Chiriac C."/>
            <person name="Salcher M."/>
            <person name="Ghai R."/>
            <person name="Kavagutti S V."/>
        </authorList>
    </citation>
    <scope>NUCLEOTIDE SEQUENCE</scope>
</reference>
<gene>
    <name evidence="5" type="ORF">UFOPK2171_00538</name>
    <name evidence="4" type="ORF">UFOPK2237_00346</name>
</gene>
<dbReference type="Pfam" id="PF01553">
    <property type="entry name" value="Acyltransferase"/>
    <property type="match status" value="1"/>
</dbReference>
<dbReference type="CDD" id="cd07989">
    <property type="entry name" value="LPLAT_AGPAT-like"/>
    <property type="match status" value="1"/>
</dbReference>
<organism evidence="5">
    <name type="scientific">freshwater metagenome</name>
    <dbReference type="NCBI Taxonomy" id="449393"/>
    <lineage>
        <taxon>unclassified sequences</taxon>
        <taxon>metagenomes</taxon>
        <taxon>ecological metagenomes</taxon>
    </lineage>
</organism>
<dbReference type="PANTHER" id="PTHR10434:SF55">
    <property type="entry name" value="POSSIBLE ACYLTRANSFERASE"/>
    <property type="match status" value="1"/>
</dbReference>
<dbReference type="GO" id="GO:0005886">
    <property type="term" value="C:plasma membrane"/>
    <property type="evidence" value="ECO:0007669"/>
    <property type="project" value="TreeGrafter"/>
</dbReference>
<proteinExistence type="predicted"/>
<accession>A0A6J6KGB8</accession>
<dbReference type="AlphaFoldDB" id="A0A6J6KGB8"/>
<evidence type="ECO:0000256" key="2">
    <source>
        <dbReference type="ARBA" id="ARBA00023315"/>
    </source>
</evidence>
<keyword evidence="2" id="KW-0012">Acyltransferase</keyword>
<name>A0A6J6KGB8_9ZZZZ</name>
<dbReference type="SUPFAM" id="SSF69593">
    <property type="entry name" value="Glycerol-3-phosphate (1)-acyltransferase"/>
    <property type="match status" value="1"/>
</dbReference>
<dbReference type="SMART" id="SM00563">
    <property type="entry name" value="PlsC"/>
    <property type="match status" value="1"/>
</dbReference>
<dbReference type="GO" id="GO:0006654">
    <property type="term" value="P:phosphatidic acid biosynthetic process"/>
    <property type="evidence" value="ECO:0007669"/>
    <property type="project" value="TreeGrafter"/>
</dbReference>
<dbReference type="PANTHER" id="PTHR10434">
    <property type="entry name" value="1-ACYL-SN-GLYCEROL-3-PHOSPHATE ACYLTRANSFERASE"/>
    <property type="match status" value="1"/>
</dbReference>
<dbReference type="EMBL" id="CAEZWD010000052">
    <property type="protein sequence ID" value="CAB4648771.1"/>
    <property type="molecule type" value="Genomic_DNA"/>
</dbReference>
<protein>
    <submittedName>
        <fullName evidence="5">Unannotated protein</fullName>
    </submittedName>
</protein>
<dbReference type="EMBL" id="CAEZWI010000025">
    <property type="protein sequence ID" value="CAB4648270.1"/>
    <property type="molecule type" value="Genomic_DNA"/>
</dbReference>
<dbReference type="GO" id="GO:0003841">
    <property type="term" value="F:1-acylglycerol-3-phosphate O-acyltransferase activity"/>
    <property type="evidence" value="ECO:0007669"/>
    <property type="project" value="TreeGrafter"/>
</dbReference>
<sequence>MSKFPPQSHRGFWYRFIAVVLRPILKAATARDWRGGEFLRVDQGIVVAMNHLSWYDPLVAAHFVNDNGRPVRFLAKVEVFKIPLLGSILKSAGQIPVQRGNSDAAAGSLREAFTAIENGQCVVIYPEGTLTRDPNLWPMTAKTGAARIALMTGAPVIPAAQWGPQEVLAPYSKRLRLIPRKTMHVWAGPAVDLADLRSQPISASTLREATERIMRDITKILSEQRGEAPPAVPLDRRIALQKKAES</sequence>
<evidence type="ECO:0000256" key="1">
    <source>
        <dbReference type="ARBA" id="ARBA00022679"/>
    </source>
</evidence>
<keyword evidence="1" id="KW-0808">Transferase</keyword>